<dbReference type="Proteomes" id="UP000572268">
    <property type="component" value="Unassembled WGS sequence"/>
</dbReference>
<dbReference type="PANTHER" id="PTHR47703">
    <property type="entry name" value="D-AMINOACID AMINOTRANSFERASE-LIKE PLP-DEPENDENT ENZYMES SUPERFAMILY PROTEIN"/>
    <property type="match status" value="1"/>
</dbReference>
<sequence length="940" mass="104445">MTATVSPSNITLNEIIDFNEELTKGLPGAAPKEADQKDALLRNGRLLVTPPGLTKASFLHALALEGGVFTTMRTTFNATRILSLDRHIKRLSAAYEDTDDAAELDTLGKKVKEMCLKGIAALNGHARAEDFEAQVTVGITYKVKDMWMFLCPLPVHKNSRCVAELARGERSGNVHVKDVSWTERRKAISERMATGVEEMVMVGSNDRVTEGLSSNVAFVANGKVYTAGEDKVLSGTIRELLLEACRDHDIKVVFETVSVEMARRPDVEMLIMSTSRLVLSVQKLIIPGDFNENGEVVVVEHPVESQLVSSLKAWVKGKVEVDSFPLEDYECVEDRCGAFLGTAGNHRRRRRHGGRRGTTRTVEESTDGYRPRQGVELDDLVRRWIEHVHPRARDMFKSEEKVAEVLRAIGENVDRNADPILGGSGCVYWYGEASHDVSSVEQAVIRFVKPGEEQASETFVNRLLAFMFANTKSFEKLLMLPKVAFKMDHHQTLEREMLNWRLKAELAREKEARALIQRQVDDQSLEREFWIQEKAGETAKIKQQLTRALHEKDEVLSTLKDLERDYAELWNTARDLERKNASLAELLKTSIPSTSKSLSLSTSLSNGFFPESSSVLPHGSDASGDSRINDFLRASAPGKVLATGGRRLAPPRGCLTTLHEGDYSQLSMDSADTPPPPTSQQNELRLSADTAAALIRQARGELRNQVALRKSEKDNPLDVGSVRRLRSSPTLMGEAGTTELDMSDDVRTRKDMPGPSMADGDKDTLELCPEEYEDMGMLFGRGSDGGSNSPKGSSVEDDDSHAGVSAGEQSEEDIGCVSLAWAPTVVDFLNTVDPEKGWTRDMVEFVYCYWSQKFDEDDKVPVKPGDYLSLTAGDLGLSKHRTMDVWATAEVISAEETTTISRRKKMKSQTIRCRLADKSLYDMIVKKRPDMRGKDGLLVR</sequence>
<feature type="compositionally biased region" description="Basic residues" evidence="2">
    <location>
        <begin position="347"/>
        <end position="358"/>
    </location>
</feature>
<accession>A0A7J6LAA2</accession>
<feature type="region of interest" description="Disordered" evidence="2">
    <location>
        <begin position="713"/>
        <end position="763"/>
    </location>
</feature>
<evidence type="ECO:0000256" key="1">
    <source>
        <dbReference type="SAM" id="Coils"/>
    </source>
</evidence>
<dbReference type="SUPFAM" id="SSF56752">
    <property type="entry name" value="D-aminoacid aminotransferase-like PLP-dependent enzymes"/>
    <property type="match status" value="1"/>
</dbReference>
<dbReference type="InterPro" id="IPR036038">
    <property type="entry name" value="Aminotransferase-like"/>
</dbReference>
<gene>
    <name evidence="3" type="ORF">FOL46_007993</name>
</gene>
<dbReference type="InterPro" id="IPR043132">
    <property type="entry name" value="BCAT-like_C"/>
</dbReference>
<feature type="coiled-coil region" evidence="1">
    <location>
        <begin position="545"/>
        <end position="579"/>
    </location>
</feature>
<feature type="region of interest" description="Disordered" evidence="2">
    <location>
        <begin position="776"/>
        <end position="810"/>
    </location>
</feature>
<dbReference type="Gene3D" id="3.20.10.10">
    <property type="entry name" value="D-amino Acid Aminotransferase, subunit A, domain 2"/>
    <property type="match status" value="1"/>
</dbReference>
<feature type="region of interest" description="Disordered" evidence="2">
    <location>
        <begin position="347"/>
        <end position="370"/>
    </location>
</feature>
<feature type="compositionally biased region" description="Basic and acidic residues" evidence="2">
    <location>
        <begin position="361"/>
        <end position="370"/>
    </location>
</feature>
<evidence type="ECO:0000313" key="3">
    <source>
        <dbReference type="EMBL" id="KAF4656123.1"/>
    </source>
</evidence>
<dbReference type="GO" id="GO:0003824">
    <property type="term" value="F:catalytic activity"/>
    <property type="evidence" value="ECO:0007669"/>
    <property type="project" value="InterPro"/>
</dbReference>
<comment type="caution">
    <text evidence="3">The sequence shown here is derived from an EMBL/GenBank/DDBJ whole genome shotgun (WGS) entry which is preliminary data.</text>
</comment>
<dbReference type="PANTHER" id="PTHR47703:SF2">
    <property type="entry name" value="D-AMINOACID AMINOTRANSFERASE-LIKE PLP-DEPENDENT ENZYMES SUPERFAMILY PROTEIN"/>
    <property type="match status" value="1"/>
</dbReference>
<reference evidence="3 4" key="1">
    <citation type="submission" date="2020-04" db="EMBL/GenBank/DDBJ databases">
        <title>Perkinsus olseni comparative genomics.</title>
        <authorList>
            <person name="Bogema D.R."/>
        </authorList>
    </citation>
    <scope>NUCLEOTIDE SEQUENCE [LARGE SCALE GENOMIC DNA]</scope>
    <source>
        <strain evidence="3">ATCC PRA-31</strain>
    </source>
</reference>
<keyword evidence="1" id="KW-0175">Coiled coil</keyword>
<dbReference type="AlphaFoldDB" id="A0A7J6LAA2"/>
<evidence type="ECO:0000256" key="2">
    <source>
        <dbReference type="SAM" id="MobiDB-lite"/>
    </source>
</evidence>
<feature type="non-terminal residue" evidence="3">
    <location>
        <position position="1"/>
    </location>
</feature>
<dbReference type="InterPro" id="IPR001544">
    <property type="entry name" value="Aminotrans_IV"/>
</dbReference>
<proteinExistence type="predicted"/>
<dbReference type="Pfam" id="PF01063">
    <property type="entry name" value="Aminotran_4"/>
    <property type="match status" value="1"/>
</dbReference>
<evidence type="ECO:0000313" key="4">
    <source>
        <dbReference type="Proteomes" id="UP000572268"/>
    </source>
</evidence>
<organism evidence="3 4">
    <name type="scientific">Perkinsus olseni</name>
    <name type="common">Perkinsus atlanticus</name>
    <dbReference type="NCBI Taxonomy" id="32597"/>
    <lineage>
        <taxon>Eukaryota</taxon>
        <taxon>Sar</taxon>
        <taxon>Alveolata</taxon>
        <taxon>Perkinsozoa</taxon>
        <taxon>Perkinsea</taxon>
        <taxon>Perkinsida</taxon>
        <taxon>Perkinsidae</taxon>
        <taxon>Perkinsus</taxon>
    </lineage>
</organism>
<dbReference type="EMBL" id="JABANN010000601">
    <property type="protein sequence ID" value="KAF4656123.1"/>
    <property type="molecule type" value="Genomic_DNA"/>
</dbReference>
<protein>
    <submittedName>
        <fullName evidence="3">Uncharacterized protein</fullName>
    </submittedName>
</protein>
<name>A0A7J6LAA2_PEROL</name>